<dbReference type="RefSeq" id="WP_084666514.1">
    <property type="nucleotide sequence ID" value="NZ_LT838272.1"/>
</dbReference>
<dbReference type="SUPFAM" id="SSF48208">
    <property type="entry name" value="Six-hairpin glycosidases"/>
    <property type="match status" value="1"/>
</dbReference>
<dbReference type="Gene3D" id="1.50.10.10">
    <property type="match status" value="1"/>
</dbReference>
<protein>
    <submittedName>
        <fullName evidence="1">Uncharacterized protein</fullName>
    </submittedName>
</protein>
<dbReference type="STRING" id="698762.SAMN00808754_2822"/>
<dbReference type="Proteomes" id="UP000192569">
    <property type="component" value="Chromosome I"/>
</dbReference>
<reference evidence="1 2" key="1">
    <citation type="submission" date="2017-04" db="EMBL/GenBank/DDBJ databases">
        <authorList>
            <person name="Afonso C.L."/>
            <person name="Miller P.J."/>
            <person name="Scott M.A."/>
            <person name="Spackman E."/>
            <person name="Goraichik I."/>
            <person name="Dimitrov K.M."/>
            <person name="Suarez D.L."/>
            <person name="Swayne D.E."/>
        </authorList>
    </citation>
    <scope>NUCLEOTIDE SEQUENCE [LARGE SCALE GENOMIC DNA]</scope>
    <source>
        <strain evidence="1 2">ToBE</strain>
    </source>
</reference>
<dbReference type="EMBL" id="LT838272">
    <property type="protein sequence ID" value="SMB99267.1"/>
    <property type="molecule type" value="Genomic_DNA"/>
</dbReference>
<evidence type="ECO:0000313" key="1">
    <source>
        <dbReference type="EMBL" id="SMB99267.1"/>
    </source>
</evidence>
<keyword evidence="2" id="KW-1185">Reference proteome</keyword>
<dbReference type="OrthoDB" id="8880998at2"/>
<dbReference type="GO" id="GO:0005975">
    <property type="term" value="P:carbohydrate metabolic process"/>
    <property type="evidence" value="ECO:0007669"/>
    <property type="project" value="InterPro"/>
</dbReference>
<evidence type="ECO:0000313" key="2">
    <source>
        <dbReference type="Proteomes" id="UP000192569"/>
    </source>
</evidence>
<dbReference type="AlphaFoldDB" id="A0A1W1W0W9"/>
<proteinExistence type="predicted"/>
<name>A0A1W1W0W9_9FIRM</name>
<dbReference type="InterPro" id="IPR008928">
    <property type="entry name" value="6-hairpin_glycosidase_sf"/>
</dbReference>
<dbReference type="InterPro" id="IPR012341">
    <property type="entry name" value="6hp_glycosidase-like_sf"/>
</dbReference>
<sequence>MYNFLIQEEAKWIIETHQLPSGAIVTSYPERQRIVPYFAHLALYGVIEAGGQEDRVRAYLNWYLAHLERPDRFGIYGTVYDYTVATNGEEIPEGSYDSSDSYAATFLTLVWRYYLATRETSWLKKHKDELETVAGAILATRDKDGLTLARPDWQVKYLMDNCEVYEGLQNYAFLQEEVWGDKHKAYFYQKLARKVKEAILRKMWVGEGFCPAIYRFGLRLRPNWKKWYPDALAQLFPLICGLLKPKDKEARLIYTAFLRNYPDWHRSVSALSFTTPLVAWAAALMGDSERVKTYFKEVEEKILKAGRPWPWHAAEGGIFILALRTQALNLLI</sequence>
<accession>A0A1W1W0W9</accession>
<gene>
    <name evidence="1" type="ORF">SAMN00808754_2822</name>
</gene>
<organism evidence="1 2">
    <name type="scientific">Thermanaeromonas toyohensis ToBE</name>
    <dbReference type="NCBI Taxonomy" id="698762"/>
    <lineage>
        <taxon>Bacteria</taxon>
        <taxon>Bacillati</taxon>
        <taxon>Bacillota</taxon>
        <taxon>Clostridia</taxon>
        <taxon>Neomoorellales</taxon>
        <taxon>Neomoorellaceae</taxon>
        <taxon>Thermanaeromonas</taxon>
    </lineage>
</organism>